<dbReference type="InterPro" id="IPR029064">
    <property type="entry name" value="Ribosomal_eL30-like_sf"/>
</dbReference>
<evidence type="ECO:0000313" key="5">
    <source>
        <dbReference type="Proteomes" id="UP000553963"/>
    </source>
</evidence>
<organism evidence="4 5">
    <name type="scientific">Kaistia hirudinis</name>
    <dbReference type="NCBI Taxonomy" id="1293440"/>
    <lineage>
        <taxon>Bacteria</taxon>
        <taxon>Pseudomonadati</taxon>
        <taxon>Pseudomonadota</taxon>
        <taxon>Alphaproteobacteria</taxon>
        <taxon>Hyphomicrobiales</taxon>
        <taxon>Kaistiaceae</taxon>
        <taxon>Kaistia</taxon>
    </lineage>
</organism>
<protein>
    <submittedName>
        <fullName evidence="4">tRNA G18 (Ribose-2'-O)-methylase SpoU</fullName>
    </submittedName>
</protein>
<keyword evidence="1 4" id="KW-0489">Methyltransferase</keyword>
<evidence type="ECO:0000313" key="4">
    <source>
        <dbReference type="EMBL" id="MBB3931865.1"/>
    </source>
</evidence>
<dbReference type="RefSeq" id="WP_183399473.1">
    <property type="nucleotide sequence ID" value="NZ_JACIDS010000003.1"/>
</dbReference>
<dbReference type="GO" id="GO:0003723">
    <property type="term" value="F:RNA binding"/>
    <property type="evidence" value="ECO:0007669"/>
    <property type="project" value="InterPro"/>
</dbReference>
<proteinExistence type="predicted"/>
<dbReference type="CDD" id="cd18095">
    <property type="entry name" value="SpoU-like_rRNA-MTase"/>
    <property type="match status" value="1"/>
</dbReference>
<dbReference type="SUPFAM" id="SSF75217">
    <property type="entry name" value="alpha/beta knot"/>
    <property type="match status" value="1"/>
</dbReference>
<evidence type="ECO:0000259" key="3">
    <source>
        <dbReference type="Pfam" id="PF00588"/>
    </source>
</evidence>
<dbReference type="PANTHER" id="PTHR43191">
    <property type="entry name" value="RRNA METHYLTRANSFERASE 3"/>
    <property type="match status" value="1"/>
</dbReference>
<dbReference type="InterPro" id="IPR029026">
    <property type="entry name" value="tRNA_m1G_MTases_N"/>
</dbReference>
<dbReference type="InterPro" id="IPR001537">
    <property type="entry name" value="SpoU_MeTrfase"/>
</dbReference>
<dbReference type="EMBL" id="JACIDS010000003">
    <property type="protein sequence ID" value="MBB3931865.1"/>
    <property type="molecule type" value="Genomic_DNA"/>
</dbReference>
<name>A0A840ATV1_9HYPH</name>
<dbReference type="Proteomes" id="UP000553963">
    <property type="component" value="Unassembled WGS sequence"/>
</dbReference>
<dbReference type="GO" id="GO:0008173">
    <property type="term" value="F:RNA methyltransferase activity"/>
    <property type="evidence" value="ECO:0007669"/>
    <property type="project" value="InterPro"/>
</dbReference>
<evidence type="ECO:0000256" key="1">
    <source>
        <dbReference type="ARBA" id="ARBA00022603"/>
    </source>
</evidence>
<dbReference type="InterPro" id="IPR051259">
    <property type="entry name" value="rRNA_Methyltransferase"/>
</dbReference>
<keyword evidence="2" id="KW-0808">Transferase</keyword>
<evidence type="ECO:0000256" key="2">
    <source>
        <dbReference type="ARBA" id="ARBA00022679"/>
    </source>
</evidence>
<dbReference type="Gene3D" id="3.40.1280.10">
    <property type="match status" value="1"/>
</dbReference>
<dbReference type="GO" id="GO:0032259">
    <property type="term" value="P:methylation"/>
    <property type="evidence" value="ECO:0007669"/>
    <property type="project" value="UniProtKB-KW"/>
</dbReference>
<dbReference type="GO" id="GO:0006396">
    <property type="term" value="P:RNA processing"/>
    <property type="evidence" value="ECO:0007669"/>
    <property type="project" value="InterPro"/>
</dbReference>
<dbReference type="Gene3D" id="3.30.1330.30">
    <property type="match status" value="1"/>
</dbReference>
<sequence length="267" mass="28018">MPDFIDIDDPADPRIAVFRDIRERDLIGREGIFIAEGEVVLGTLLRSARHRPRSILIDARRRASLAPLLETLDETVPVYLAHRAVLDAIAGFPLHRGILAAGECGPSITPEELLAPEGPRIILALSAIANHDNMGGIFRNAAAFGAAGILLDSDCCDPFYRKAIRVSVGTTITMPFARLPAGADAVALLARHGYEVLSLSPAGAEPLAGIRNVPRVAALLGAEGAGLPASVLERTRTVTIPMAAGIDSLNVATTSGIVLFALSTANG</sequence>
<dbReference type="InterPro" id="IPR029028">
    <property type="entry name" value="Alpha/beta_knot_MTases"/>
</dbReference>
<dbReference type="PANTHER" id="PTHR43191:SF12">
    <property type="entry name" value="RRNA METHYLASE"/>
    <property type="match status" value="1"/>
</dbReference>
<gene>
    <name evidence="4" type="ORF">GGR25_002915</name>
</gene>
<reference evidence="4 5" key="1">
    <citation type="submission" date="2020-08" db="EMBL/GenBank/DDBJ databases">
        <title>Genomic Encyclopedia of Type Strains, Phase IV (KMG-IV): sequencing the most valuable type-strain genomes for metagenomic binning, comparative biology and taxonomic classification.</title>
        <authorList>
            <person name="Goeker M."/>
        </authorList>
    </citation>
    <scope>NUCLEOTIDE SEQUENCE [LARGE SCALE GENOMIC DNA]</scope>
    <source>
        <strain evidence="4 5">DSM 25966</strain>
    </source>
</reference>
<comment type="caution">
    <text evidence="4">The sequence shown here is derived from an EMBL/GenBank/DDBJ whole genome shotgun (WGS) entry which is preliminary data.</text>
</comment>
<accession>A0A840ATV1</accession>
<feature type="domain" description="tRNA/rRNA methyltransferase SpoU type" evidence="3">
    <location>
        <begin position="121"/>
        <end position="260"/>
    </location>
</feature>
<dbReference type="AlphaFoldDB" id="A0A840ATV1"/>
<dbReference type="Pfam" id="PF00588">
    <property type="entry name" value="SpoU_methylase"/>
    <property type="match status" value="1"/>
</dbReference>
<keyword evidence="5" id="KW-1185">Reference proteome</keyword>
<dbReference type="SUPFAM" id="SSF55315">
    <property type="entry name" value="L30e-like"/>
    <property type="match status" value="1"/>
</dbReference>